<keyword evidence="1" id="KW-0472">Membrane</keyword>
<dbReference type="EMBL" id="JHUK01000001">
    <property type="protein sequence ID" value="RAM58029.1"/>
    <property type="molecule type" value="Genomic_DNA"/>
</dbReference>
<feature type="transmembrane region" description="Helical" evidence="1">
    <location>
        <begin position="12"/>
        <end position="28"/>
    </location>
</feature>
<accession>A0A139JR62</accession>
<reference evidence="2 4" key="2">
    <citation type="submission" date="2016-02" db="EMBL/GenBank/DDBJ databases">
        <title>A draft genome sequence of Candidatus Phytoplasma oryzae strain Mbita1, the causative agent of Napier Grass stunt disease in Kenya.</title>
        <authorList>
            <person name="Fischer A."/>
            <person name="Santa-Cruz I."/>
            <person name="Wambua L."/>
            <person name="Olds C."/>
            <person name="Midega C."/>
            <person name="Dickinson M."/>
            <person name="Kawicha P."/>
            <person name="Khan Z."/>
            <person name="Masiga D."/>
            <person name="Jores J."/>
            <person name="Bernd S."/>
        </authorList>
    </citation>
    <scope>NUCLEOTIDE SEQUENCE [LARGE SCALE GENOMIC DNA]</scope>
    <source>
        <strain evidence="2">Mbita1</strain>
    </source>
</reference>
<evidence type="ECO:0000313" key="5">
    <source>
        <dbReference type="Proteomes" id="UP000249343"/>
    </source>
</evidence>
<evidence type="ECO:0000256" key="1">
    <source>
        <dbReference type="SAM" id="Phobius"/>
    </source>
</evidence>
<dbReference type="EMBL" id="LTBM01000001">
    <property type="protein sequence ID" value="KXT29449.1"/>
    <property type="molecule type" value="Genomic_DNA"/>
</dbReference>
<sequence>MFLIKKEKIKRIIVVVNLLIVMVNFFLLNNKKVIAMNVDNNESTASSSYSDELVLNVYDKATFSSHTNNVFGYKPDDQSFYEDLKIINKKMLNKTLNINSIEEFKNKYNTIRISFFLYLTFNQYYNYILGSNLNPYPHYKKICSETHEVAVSDLKTEIIDGFLQLNLPDVIEDKQKERKILNYIYDFQRGEEISSEIDARINAKNLFMILLDSLNIKEVQNDRGKKQIFLGCKLETFSFVENTCYAFKFDFRLEGISFR</sequence>
<evidence type="ECO:0000313" key="2">
    <source>
        <dbReference type="EMBL" id="KXT29449.1"/>
    </source>
</evidence>
<dbReference type="PATRIC" id="fig|203274.3.peg.93"/>
<keyword evidence="5" id="KW-1185">Reference proteome</keyword>
<evidence type="ECO:0000313" key="3">
    <source>
        <dbReference type="EMBL" id="RAM58029.1"/>
    </source>
</evidence>
<comment type="caution">
    <text evidence="2">The sequence shown here is derived from an EMBL/GenBank/DDBJ whole genome shotgun (WGS) entry which is preliminary data.</text>
</comment>
<keyword evidence="1" id="KW-1133">Transmembrane helix</keyword>
<organism evidence="2 4">
    <name type="scientific">Candidatus Phytoplasma oryzae</name>
    <dbReference type="NCBI Taxonomy" id="203274"/>
    <lineage>
        <taxon>Bacteria</taxon>
        <taxon>Bacillati</taxon>
        <taxon>Mycoplasmatota</taxon>
        <taxon>Mollicutes</taxon>
        <taxon>Acholeplasmatales</taxon>
        <taxon>Acholeplasmataceae</taxon>
        <taxon>Candidatus Phytoplasma</taxon>
        <taxon>16SrXI (Rice yellow dwarf group)</taxon>
    </lineage>
</organism>
<name>A0A139JR62_9MOLU</name>
<dbReference type="Proteomes" id="UP000249343">
    <property type="component" value="Unassembled WGS sequence"/>
</dbReference>
<evidence type="ECO:0000313" key="4">
    <source>
        <dbReference type="Proteomes" id="UP000070069"/>
    </source>
</evidence>
<keyword evidence="1" id="KW-0812">Transmembrane</keyword>
<reference evidence="3 5" key="1">
    <citation type="submission" date="2014-04" db="EMBL/GenBank/DDBJ databases">
        <title>Genome study of Napier grass stunt phytoplasma.</title>
        <authorList>
            <person name="Kawicha P."/>
            <person name="Dickinson M."/>
            <person name="Hodgetts J."/>
        </authorList>
    </citation>
    <scope>NUCLEOTIDE SEQUENCE [LARGE SCALE GENOMIC DNA]</scope>
    <source>
        <strain evidence="3 5">NGS-S10</strain>
    </source>
</reference>
<dbReference type="AlphaFoldDB" id="A0A139JR62"/>
<dbReference type="Proteomes" id="UP000070069">
    <property type="component" value="Unassembled WGS sequence"/>
</dbReference>
<protein>
    <submittedName>
        <fullName evidence="2">Uncharacterized protein</fullName>
    </submittedName>
</protein>
<dbReference type="RefSeq" id="WP_066539917.1">
    <property type="nucleotide sequence ID" value="NZ_JHUK01000001.1"/>
</dbReference>
<gene>
    <name evidence="2" type="ORF">AXA84_0094</name>
    <name evidence="3" type="ORF">DH96_00535</name>
</gene>
<proteinExistence type="predicted"/>